<dbReference type="GO" id="GO:0005840">
    <property type="term" value="C:ribosome"/>
    <property type="evidence" value="ECO:0007669"/>
    <property type="project" value="UniProtKB-KW"/>
</dbReference>
<dbReference type="KEGG" id="fno:Fnod_0621"/>
<keyword evidence="3" id="KW-1185">Reference proteome</keyword>
<dbReference type="InterPro" id="IPR004038">
    <property type="entry name" value="Ribosomal_eL8/eL30/eS12/Gad45"/>
</dbReference>
<accession>A7HKP3</accession>
<dbReference type="Pfam" id="PF01248">
    <property type="entry name" value="Ribosomal_L7Ae"/>
    <property type="match status" value="1"/>
</dbReference>
<evidence type="ECO:0000259" key="1">
    <source>
        <dbReference type="Pfam" id="PF01248"/>
    </source>
</evidence>
<sequence>MNISESGTSKILTYLGFAAKSGKLVYGKDMIREYITDPKIQNKLIIIATDAGPRVKKDLKIRCEINNVKYFEIFEKSTLSKATGMKEVSALGITDENLSKAIVDVLRGEQNVRGKDTNGR</sequence>
<dbReference type="Gene3D" id="3.30.1330.30">
    <property type="match status" value="1"/>
</dbReference>
<dbReference type="HOGENOM" id="CLU_157804_2_0_0"/>
<organism evidence="2 3">
    <name type="scientific">Fervidobacterium nodosum (strain ATCC 35602 / DSM 5306 / Rt17-B1)</name>
    <dbReference type="NCBI Taxonomy" id="381764"/>
    <lineage>
        <taxon>Bacteria</taxon>
        <taxon>Thermotogati</taxon>
        <taxon>Thermotogota</taxon>
        <taxon>Thermotogae</taxon>
        <taxon>Thermotogales</taxon>
        <taxon>Fervidobacteriaceae</taxon>
        <taxon>Fervidobacterium</taxon>
    </lineage>
</organism>
<dbReference type="RefSeq" id="WP_011993795.1">
    <property type="nucleotide sequence ID" value="NC_009718.1"/>
</dbReference>
<proteinExistence type="predicted"/>
<keyword evidence="2" id="KW-0689">Ribosomal protein</keyword>
<protein>
    <submittedName>
        <fullName evidence="2">Ribosomal protein L7Ae/L30e/S12e/Gadd45</fullName>
    </submittedName>
</protein>
<dbReference type="OrthoDB" id="46317at2"/>
<evidence type="ECO:0000313" key="3">
    <source>
        <dbReference type="Proteomes" id="UP000002415"/>
    </source>
</evidence>
<gene>
    <name evidence="2" type="ordered locus">Fnod_0621</name>
</gene>
<name>A7HKP3_FERNB</name>
<dbReference type="AlphaFoldDB" id="A7HKP3"/>
<dbReference type="InterPro" id="IPR029064">
    <property type="entry name" value="Ribosomal_eL30-like_sf"/>
</dbReference>
<dbReference type="STRING" id="381764.Fnod_0621"/>
<reference evidence="2 3" key="1">
    <citation type="submission" date="2007-07" db="EMBL/GenBank/DDBJ databases">
        <title>Complete sequence of Fervidobacterium nodosum Rt17-B1.</title>
        <authorList>
            <consortium name="US DOE Joint Genome Institute"/>
            <person name="Copeland A."/>
            <person name="Lucas S."/>
            <person name="Lapidus A."/>
            <person name="Barry K."/>
            <person name="Glavina del Rio T."/>
            <person name="Dalin E."/>
            <person name="Tice H."/>
            <person name="Pitluck S."/>
            <person name="Saunders E."/>
            <person name="Brettin T."/>
            <person name="Bruce D."/>
            <person name="Detter J.C."/>
            <person name="Han C."/>
            <person name="Schmutz J."/>
            <person name="Larimer F."/>
            <person name="Land M."/>
            <person name="Hauser L."/>
            <person name="Kyrpides N."/>
            <person name="Mikhailova N."/>
            <person name="Nelson K."/>
            <person name="Gogarten J.P."/>
            <person name="Noll K."/>
            <person name="Richardson P."/>
        </authorList>
    </citation>
    <scope>NUCLEOTIDE SEQUENCE [LARGE SCALE GENOMIC DNA]</scope>
    <source>
        <strain evidence="3">ATCC 35602 / DSM 5306 / Rt17-B1</strain>
    </source>
</reference>
<keyword evidence="2" id="KW-0687">Ribonucleoprotein</keyword>
<dbReference type="eggNOG" id="COG1358">
    <property type="taxonomic scope" value="Bacteria"/>
</dbReference>
<feature type="domain" description="Ribosomal protein eL8/eL30/eS12/Gadd45" evidence="1">
    <location>
        <begin position="10"/>
        <end position="101"/>
    </location>
</feature>
<evidence type="ECO:0000313" key="2">
    <source>
        <dbReference type="EMBL" id="ABS60476.1"/>
    </source>
</evidence>
<dbReference type="Proteomes" id="UP000002415">
    <property type="component" value="Chromosome"/>
</dbReference>
<dbReference type="SUPFAM" id="SSF55315">
    <property type="entry name" value="L30e-like"/>
    <property type="match status" value="1"/>
</dbReference>
<dbReference type="EMBL" id="CP000771">
    <property type="protein sequence ID" value="ABS60476.1"/>
    <property type="molecule type" value="Genomic_DNA"/>
</dbReference>
<reference evidence="2 3" key="2">
    <citation type="journal article" date="2009" name="Proc. Natl. Acad. Sci. U.S.A.">
        <title>On the chimeric nature, thermophilic origin, and phylogenetic placement of the Thermotogales.</title>
        <authorList>
            <person name="Zhaxybayeva O."/>
            <person name="Swithers K.S."/>
            <person name="Lapierre P."/>
            <person name="Fournier G.P."/>
            <person name="Bickhart D.M."/>
            <person name="DeBoy R.T."/>
            <person name="Nelson K.E."/>
            <person name="Nesbo C.L."/>
            <person name="Doolittle W.F."/>
            <person name="Gogarten J.P."/>
            <person name="Noll K.M."/>
        </authorList>
    </citation>
    <scope>NUCLEOTIDE SEQUENCE [LARGE SCALE GENOMIC DNA]</scope>
    <source>
        <strain evidence="3">ATCC 35602 / DSM 5306 / Rt17-B1</strain>
    </source>
</reference>